<name>A0A087V111_STEMI</name>
<dbReference type="Proteomes" id="UP000054359">
    <property type="component" value="Unassembled WGS sequence"/>
</dbReference>
<dbReference type="EMBL" id="KL817225">
    <property type="protein sequence ID" value="KFM83300.1"/>
    <property type="molecule type" value="Genomic_DNA"/>
</dbReference>
<evidence type="ECO:0000313" key="2">
    <source>
        <dbReference type="EMBL" id="KFM83300.1"/>
    </source>
</evidence>
<feature type="non-terminal residue" evidence="2">
    <location>
        <position position="39"/>
    </location>
</feature>
<accession>A0A087V111</accession>
<protein>
    <submittedName>
        <fullName evidence="2">Uncharacterized protein</fullName>
    </submittedName>
</protein>
<keyword evidence="3" id="KW-1185">Reference proteome</keyword>
<proteinExistence type="predicted"/>
<keyword evidence="1" id="KW-0472">Membrane</keyword>
<dbReference type="AlphaFoldDB" id="A0A087V111"/>
<evidence type="ECO:0000256" key="1">
    <source>
        <dbReference type="SAM" id="Phobius"/>
    </source>
</evidence>
<keyword evidence="1" id="KW-1133">Transmembrane helix</keyword>
<feature type="transmembrane region" description="Helical" evidence="1">
    <location>
        <begin position="12"/>
        <end position="37"/>
    </location>
</feature>
<organism evidence="2 3">
    <name type="scientific">Stegodyphus mimosarum</name>
    <name type="common">African social velvet spider</name>
    <dbReference type="NCBI Taxonomy" id="407821"/>
    <lineage>
        <taxon>Eukaryota</taxon>
        <taxon>Metazoa</taxon>
        <taxon>Ecdysozoa</taxon>
        <taxon>Arthropoda</taxon>
        <taxon>Chelicerata</taxon>
        <taxon>Arachnida</taxon>
        <taxon>Araneae</taxon>
        <taxon>Araneomorphae</taxon>
        <taxon>Entelegynae</taxon>
        <taxon>Eresoidea</taxon>
        <taxon>Eresidae</taxon>
        <taxon>Stegodyphus</taxon>
    </lineage>
</organism>
<reference evidence="2 3" key="1">
    <citation type="submission" date="2013-11" db="EMBL/GenBank/DDBJ databases">
        <title>Genome sequencing of Stegodyphus mimosarum.</title>
        <authorList>
            <person name="Bechsgaard J."/>
        </authorList>
    </citation>
    <scope>NUCLEOTIDE SEQUENCE [LARGE SCALE GENOMIC DNA]</scope>
</reference>
<keyword evidence="1" id="KW-0812">Transmembrane</keyword>
<gene>
    <name evidence="2" type="ORF">X975_16471</name>
</gene>
<sequence>MGSQYQRFKKIPARFATLLLNFFSNAINIVSLVQALIVC</sequence>
<evidence type="ECO:0000313" key="3">
    <source>
        <dbReference type="Proteomes" id="UP000054359"/>
    </source>
</evidence>